<keyword evidence="3" id="KW-0479">Metal-binding</keyword>
<organism evidence="14 15">
    <name type="scientific">Argiope bruennichi</name>
    <name type="common">Wasp spider</name>
    <name type="synonym">Aranea bruennichi</name>
    <dbReference type="NCBI Taxonomy" id="94029"/>
    <lineage>
        <taxon>Eukaryota</taxon>
        <taxon>Metazoa</taxon>
        <taxon>Ecdysozoa</taxon>
        <taxon>Arthropoda</taxon>
        <taxon>Chelicerata</taxon>
        <taxon>Arachnida</taxon>
        <taxon>Araneae</taxon>
        <taxon>Araneomorphae</taxon>
        <taxon>Entelegynae</taxon>
        <taxon>Araneoidea</taxon>
        <taxon>Araneidae</taxon>
        <taxon>Argiope</taxon>
    </lineage>
</organism>
<evidence type="ECO:0000256" key="3">
    <source>
        <dbReference type="ARBA" id="ARBA00022723"/>
    </source>
</evidence>
<evidence type="ECO:0000256" key="9">
    <source>
        <dbReference type="ARBA" id="ARBA00023163"/>
    </source>
</evidence>
<dbReference type="Proteomes" id="UP000807504">
    <property type="component" value="Unassembled WGS sequence"/>
</dbReference>
<evidence type="ECO:0000256" key="6">
    <source>
        <dbReference type="ARBA" id="ARBA00022833"/>
    </source>
</evidence>
<evidence type="ECO:0000256" key="2">
    <source>
        <dbReference type="ARBA" id="ARBA00006991"/>
    </source>
</evidence>
<keyword evidence="8" id="KW-0238">DNA-binding</keyword>
<accession>A0A8T0FH17</accession>
<dbReference type="PROSITE" id="PS50157">
    <property type="entry name" value="ZINC_FINGER_C2H2_2"/>
    <property type="match status" value="1"/>
</dbReference>
<evidence type="ECO:0000256" key="11">
    <source>
        <dbReference type="PROSITE-ProRule" id="PRU00042"/>
    </source>
</evidence>
<reference evidence="14" key="2">
    <citation type="submission" date="2020-06" db="EMBL/GenBank/DDBJ databases">
        <authorList>
            <person name="Sheffer M."/>
        </authorList>
    </citation>
    <scope>NUCLEOTIDE SEQUENCE</scope>
</reference>
<evidence type="ECO:0000256" key="10">
    <source>
        <dbReference type="ARBA" id="ARBA00023242"/>
    </source>
</evidence>
<reference evidence="14" key="1">
    <citation type="journal article" date="2020" name="bioRxiv">
        <title>Chromosome-level reference genome of the European wasp spider Argiope bruennichi: a resource for studies on range expansion and evolutionary adaptation.</title>
        <authorList>
            <person name="Sheffer M.M."/>
            <person name="Hoppe A."/>
            <person name="Krehenwinkel H."/>
            <person name="Uhl G."/>
            <person name="Kuss A.W."/>
            <person name="Jensen L."/>
            <person name="Jensen C."/>
            <person name="Gillespie R.G."/>
            <person name="Hoff K.J."/>
            <person name="Prost S."/>
        </authorList>
    </citation>
    <scope>NUCLEOTIDE SEQUENCE</scope>
</reference>
<keyword evidence="4" id="KW-0677">Repeat</keyword>
<dbReference type="FunFam" id="3.30.160.60:FF:001370">
    <property type="entry name" value="Zinc finger protein"/>
    <property type="match status" value="1"/>
</dbReference>
<evidence type="ECO:0000256" key="1">
    <source>
        <dbReference type="ARBA" id="ARBA00004123"/>
    </source>
</evidence>
<evidence type="ECO:0000259" key="13">
    <source>
        <dbReference type="PROSITE" id="PS50157"/>
    </source>
</evidence>
<evidence type="ECO:0000313" key="15">
    <source>
        <dbReference type="Proteomes" id="UP000807504"/>
    </source>
</evidence>
<evidence type="ECO:0000256" key="7">
    <source>
        <dbReference type="ARBA" id="ARBA00023015"/>
    </source>
</evidence>
<dbReference type="AlphaFoldDB" id="A0A8T0FH17"/>
<evidence type="ECO:0000256" key="4">
    <source>
        <dbReference type="ARBA" id="ARBA00022737"/>
    </source>
</evidence>
<dbReference type="InterPro" id="IPR036236">
    <property type="entry name" value="Znf_C2H2_sf"/>
</dbReference>
<evidence type="ECO:0000256" key="8">
    <source>
        <dbReference type="ARBA" id="ARBA00023125"/>
    </source>
</evidence>
<evidence type="ECO:0000256" key="5">
    <source>
        <dbReference type="ARBA" id="ARBA00022771"/>
    </source>
</evidence>
<dbReference type="GO" id="GO:0008270">
    <property type="term" value="F:zinc ion binding"/>
    <property type="evidence" value="ECO:0007669"/>
    <property type="project" value="UniProtKB-KW"/>
</dbReference>
<dbReference type="EMBL" id="JABXBU010000015">
    <property type="protein sequence ID" value="KAF8788163.1"/>
    <property type="molecule type" value="Genomic_DNA"/>
</dbReference>
<proteinExistence type="inferred from homology"/>
<keyword evidence="7" id="KW-0805">Transcription regulation</keyword>
<feature type="domain" description="C2H2-type" evidence="13">
    <location>
        <begin position="317"/>
        <end position="344"/>
    </location>
</feature>
<comment type="subcellular location">
    <subcellularLocation>
        <location evidence="1">Nucleus</location>
    </subcellularLocation>
</comment>
<comment type="similarity">
    <text evidence="2">Belongs to the krueppel C2H2-type zinc-finger protein family.</text>
</comment>
<feature type="region of interest" description="Disordered" evidence="12">
    <location>
        <begin position="230"/>
        <end position="310"/>
    </location>
</feature>
<dbReference type="InterPro" id="IPR013087">
    <property type="entry name" value="Znf_C2H2_type"/>
</dbReference>
<dbReference type="Gene3D" id="3.30.160.60">
    <property type="entry name" value="Classic Zinc Finger"/>
    <property type="match status" value="1"/>
</dbReference>
<feature type="compositionally biased region" description="Basic and acidic residues" evidence="12">
    <location>
        <begin position="268"/>
        <end position="301"/>
    </location>
</feature>
<protein>
    <recommendedName>
        <fullName evidence="13">C2H2-type domain-containing protein</fullName>
    </recommendedName>
</protein>
<dbReference type="GO" id="GO:0005634">
    <property type="term" value="C:nucleus"/>
    <property type="evidence" value="ECO:0007669"/>
    <property type="project" value="UniProtKB-SubCell"/>
</dbReference>
<dbReference type="GO" id="GO:0003690">
    <property type="term" value="F:double-stranded DNA binding"/>
    <property type="evidence" value="ECO:0007669"/>
    <property type="project" value="UniProtKB-ARBA"/>
</dbReference>
<keyword evidence="6" id="KW-0862">Zinc</keyword>
<evidence type="ECO:0000313" key="14">
    <source>
        <dbReference type="EMBL" id="KAF8788163.1"/>
    </source>
</evidence>
<dbReference type="SMART" id="SM00355">
    <property type="entry name" value="ZnF_C2H2"/>
    <property type="match status" value="1"/>
</dbReference>
<evidence type="ECO:0000256" key="12">
    <source>
        <dbReference type="SAM" id="MobiDB-lite"/>
    </source>
</evidence>
<feature type="compositionally biased region" description="Polar residues" evidence="12">
    <location>
        <begin position="231"/>
        <end position="265"/>
    </location>
</feature>
<sequence>MQTTGACFERSASMSVEVNAIVQFNLDFFSSHRALELLNKTPHHWHWLWNPHNILHFNPISDVQGIEAETNVNSSSEKVKSDYRPENHKHEFYEKEIFVTGESGVDIQKQSIRFCRPDPATTDEEKRVINKTISDCKNISGIANLIADPLNPDLPSRSKEPENDKRQVPEVYVLRLIIMDQYHCRRCGNILTRDEDHPCFFHKKFDYMYFLQRPVESDKNSDEENVIRNALSDNNNVSGTANSTVNPDLQQGTNEPKNDQTQVSEGVNDEHISPEGLSESHCKKDKMLIDVKKPTSSKEEDNAVAGPSGMCSRQKKFPCSLCPKEFKKEAYLVKHYRMHTGETPHVQTDQPILNLK</sequence>
<name>A0A8T0FH17_ARGBR</name>
<keyword evidence="10" id="KW-0539">Nucleus</keyword>
<dbReference type="PROSITE" id="PS00028">
    <property type="entry name" value="ZINC_FINGER_C2H2_1"/>
    <property type="match status" value="1"/>
</dbReference>
<keyword evidence="9" id="KW-0804">Transcription</keyword>
<keyword evidence="5 11" id="KW-0863">Zinc-finger</keyword>
<keyword evidence="15" id="KW-1185">Reference proteome</keyword>
<dbReference type="SUPFAM" id="SSF57667">
    <property type="entry name" value="beta-beta-alpha zinc fingers"/>
    <property type="match status" value="1"/>
</dbReference>
<comment type="caution">
    <text evidence="14">The sequence shown here is derived from an EMBL/GenBank/DDBJ whole genome shotgun (WGS) entry which is preliminary data.</text>
</comment>
<gene>
    <name evidence="14" type="ORF">HNY73_009694</name>
</gene>